<evidence type="ECO:0000259" key="3">
    <source>
        <dbReference type="Pfam" id="PF00155"/>
    </source>
</evidence>
<keyword evidence="5" id="KW-0032">Aminotransferase</keyword>
<evidence type="ECO:0000256" key="2">
    <source>
        <dbReference type="ARBA" id="ARBA00022679"/>
    </source>
</evidence>
<gene>
    <name evidence="5" type="ORF">LZC95_15740</name>
</gene>
<dbReference type="GO" id="GO:0008483">
    <property type="term" value="F:transaminase activity"/>
    <property type="evidence" value="ECO:0007669"/>
    <property type="project" value="UniProtKB-KW"/>
</dbReference>
<protein>
    <submittedName>
        <fullName evidence="5">Bifunctional aminotransferase class I/II-fold pyridoxal phosphate-dependent enzyme/GNAT family N-acetyltransferase</fullName>
    </submittedName>
</protein>
<dbReference type="Pfam" id="PF13480">
    <property type="entry name" value="Acetyltransf_6"/>
    <property type="match status" value="1"/>
</dbReference>
<dbReference type="InterPro" id="IPR050087">
    <property type="entry name" value="AON_synthase_class-II"/>
</dbReference>
<dbReference type="PANTHER" id="PTHR13693">
    <property type="entry name" value="CLASS II AMINOTRANSFERASE/8-AMINO-7-OXONONANOATE SYNTHASE"/>
    <property type="match status" value="1"/>
</dbReference>
<name>A0ABZ2KHX3_9BACT</name>
<dbReference type="InterPro" id="IPR016181">
    <property type="entry name" value="Acyl_CoA_acyltransferase"/>
</dbReference>
<dbReference type="Pfam" id="PF00155">
    <property type="entry name" value="Aminotran_1_2"/>
    <property type="match status" value="1"/>
</dbReference>
<evidence type="ECO:0000256" key="1">
    <source>
        <dbReference type="ARBA" id="ARBA00001933"/>
    </source>
</evidence>
<evidence type="ECO:0000259" key="4">
    <source>
        <dbReference type="Pfam" id="PF13480"/>
    </source>
</evidence>
<reference evidence="5 6" key="1">
    <citation type="submission" date="2021-12" db="EMBL/GenBank/DDBJ databases">
        <title>Discovery of the Pendulisporaceae a myxobacterial family with distinct sporulation behavior and unique specialized metabolism.</title>
        <authorList>
            <person name="Garcia R."/>
            <person name="Popoff A."/>
            <person name="Bader C.D."/>
            <person name="Loehr J."/>
            <person name="Walesch S."/>
            <person name="Walt C."/>
            <person name="Boldt J."/>
            <person name="Bunk B."/>
            <person name="Haeckl F.J.F.P.J."/>
            <person name="Gunesch A.P."/>
            <person name="Birkelbach J."/>
            <person name="Nuebel U."/>
            <person name="Pietschmann T."/>
            <person name="Bach T."/>
            <person name="Mueller R."/>
        </authorList>
    </citation>
    <scope>NUCLEOTIDE SEQUENCE [LARGE SCALE GENOMIC DNA]</scope>
    <source>
        <strain evidence="5 6">MSr12523</strain>
    </source>
</reference>
<dbReference type="Gene3D" id="3.40.640.10">
    <property type="entry name" value="Type I PLP-dependent aspartate aminotransferase-like (Major domain)"/>
    <property type="match status" value="1"/>
</dbReference>
<dbReference type="InterPro" id="IPR015421">
    <property type="entry name" value="PyrdxlP-dep_Trfase_major"/>
</dbReference>
<evidence type="ECO:0000313" key="6">
    <source>
        <dbReference type="Proteomes" id="UP001379533"/>
    </source>
</evidence>
<sequence>MEASEHLQIVEEIHGEARRRKLFFQQCTDDALMERQVTVNGRHLLSFSSCSYLSLENHPALVQGVHDAVDRYGTQFSSSRGYLSAPPYEELEARLSQIFDGHALVVPTTTLGHQCVLPVLASEKDALILDHQVHQSVQVGATMARAAGTRVEVVRHGELERACDLVARLARRMRTVWFACDGVYSMYGDLAPVRLLQQLLDIAPNVRIYVDDAHGMSWAGRHGRGSFLSRMPLSPRIVLVTSMVKAFAAGGAVAVFTDPQERERVRMCGGPMLFSGPLQPPMLGAALASARVHLSEEIVKRQNELRDRVDLCNRLIKEAGLPLLVENESPIFFMRLGLPRVAFAVAERLMAEGLYVNVSIYPSVPMKRAGIRLALTSAHTPEDVARVVSALARHVPDVMAREGLSRRELDGLFEHAVPSESLRSSAYERAPSRRPRRPVTMAAPLMVQVSRTIHEVDRTLWNGTLGGVGACSWDAMATAEKLFSNQREPQHNWKFWYVVIREQNGNPVCVTHFTQSLNKDDMLMRAEVSEAVEARRARQPHFLSSEVIMTGSPLSEGNHIYLDRRGPWRAALDWMLHLGHEQYEAAQANMFMLRDMPDGDVEMDAFMLDRGFVKMPMLDSHRLEIHWKDENELAATLSKRKRQHLRLQIDRAALFDVRSHGAGSDQRQPLDAAEQAHLWRLYRNVATRKRRLNVYELPEDMVAAFLASPAWEVVTLRLPASAGGPADGLPIAWYAAHVHGEHYAPFLCGFDYRYVLSHGAYRQALYQMVVRARKRGKRVVHLGMDADIEKSRFGTRAIKNCIYAQVRDHYNGAVLREIVAEVGVGSAPPASCRATEFRQDSVA</sequence>
<comment type="cofactor">
    <cofactor evidence="1">
        <name>pyridoxal 5'-phosphate</name>
        <dbReference type="ChEBI" id="CHEBI:597326"/>
    </cofactor>
</comment>
<dbReference type="InterPro" id="IPR015422">
    <property type="entry name" value="PyrdxlP-dep_Trfase_small"/>
</dbReference>
<organism evidence="5 6">
    <name type="scientific">Pendulispora brunnea</name>
    <dbReference type="NCBI Taxonomy" id="2905690"/>
    <lineage>
        <taxon>Bacteria</taxon>
        <taxon>Pseudomonadati</taxon>
        <taxon>Myxococcota</taxon>
        <taxon>Myxococcia</taxon>
        <taxon>Myxococcales</taxon>
        <taxon>Sorangiineae</taxon>
        <taxon>Pendulisporaceae</taxon>
        <taxon>Pendulispora</taxon>
    </lineage>
</organism>
<dbReference type="RefSeq" id="WP_394848891.1">
    <property type="nucleotide sequence ID" value="NZ_CP089982.1"/>
</dbReference>
<dbReference type="Proteomes" id="UP001379533">
    <property type="component" value="Chromosome"/>
</dbReference>
<dbReference type="SUPFAM" id="SSF53383">
    <property type="entry name" value="PLP-dependent transferases"/>
    <property type="match status" value="1"/>
</dbReference>
<dbReference type="InterPro" id="IPR015424">
    <property type="entry name" value="PyrdxlP-dep_Trfase"/>
</dbReference>
<dbReference type="InterPro" id="IPR038740">
    <property type="entry name" value="BioF2-like_GNAT_dom"/>
</dbReference>
<dbReference type="InterPro" id="IPR004839">
    <property type="entry name" value="Aminotransferase_I/II_large"/>
</dbReference>
<keyword evidence="2" id="KW-0808">Transferase</keyword>
<dbReference type="EMBL" id="CP089982">
    <property type="protein sequence ID" value="WXA98278.1"/>
    <property type="molecule type" value="Genomic_DNA"/>
</dbReference>
<dbReference type="PANTHER" id="PTHR13693:SF3">
    <property type="entry name" value="LD36009P"/>
    <property type="match status" value="1"/>
</dbReference>
<feature type="domain" description="BioF2-like acetyltransferase" evidence="4">
    <location>
        <begin position="670"/>
        <end position="787"/>
    </location>
</feature>
<accession>A0ABZ2KHX3</accession>
<evidence type="ECO:0000313" key="5">
    <source>
        <dbReference type="EMBL" id="WXA98278.1"/>
    </source>
</evidence>
<dbReference type="Gene3D" id="3.90.1150.10">
    <property type="entry name" value="Aspartate Aminotransferase, domain 1"/>
    <property type="match status" value="1"/>
</dbReference>
<dbReference type="SUPFAM" id="SSF55729">
    <property type="entry name" value="Acyl-CoA N-acyltransferases (Nat)"/>
    <property type="match status" value="1"/>
</dbReference>
<keyword evidence="6" id="KW-1185">Reference proteome</keyword>
<feature type="domain" description="Aminotransferase class I/classII large" evidence="3">
    <location>
        <begin position="44"/>
        <end position="391"/>
    </location>
</feature>
<proteinExistence type="predicted"/>